<dbReference type="OrthoDB" id="10057795at2759"/>
<comment type="subcellular location">
    <subcellularLocation>
        <location evidence="1">Cytoplasm</location>
    </subcellularLocation>
</comment>
<evidence type="ECO:0000256" key="1">
    <source>
        <dbReference type="ARBA" id="ARBA00004496"/>
    </source>
</evidence>
<gene>
    <name evidence="7" type="ORF">EG68_03072</name>
</gene>
<evidence type="ECO:0000256" key="3">
    <source>
        <dbReference type="ARBA" id="ARBA00022837"/>
    </source>
</evidence>
<dbReference type="GO" id="GO:0099536">
    <property type="term" value="P:synaptic signaling"/>
    <property type="evidence" value="ECO:0007669"/>
    <property type="project" value="TreeGrafter"/>
</dbReference>
<evidence type="ECO:0000256" key="2">
    <source>
        <dbReference type="ARBA" id="ARBA00022490"/>
    </source>
</evidence>
<dbReference type="Proteomes" id="UP000822476">
    <property type="component" value="Unassembled WGS sequence"/>
</dbReference>
<dbReference type="PANTHER" id="PTHR12268">
    <property type="entry name" value="E3 UBIQUITIN-PROTEIN LIGASE KCMF1"/>
    <property type="match status" value="1"/>
</dbReference>
<evidence type="ECO:0000256" key="6">
    <source>
        <dbReference type="SAM" id="MobiDB-lite"/>
    </source>
</evidence>
<dbReference type="GO" id="GO:0045202">
    <property type="term" value="C:synapse"/>
    <property type="evidence" value="ECO:0007669"/>
    <property type="project" value="GOC"/>
</dbReference>
<feature type="region of interest" description="Disordered" evidence="6">
    <location>
        <begin position="404"/>
        <end position="465"/>
    </location>
</feature>
<dbReference type="PANTHER" id="PTHR12268:SF14">
    <property type="entry name" value="DYSTROPHIN-1"/>
    <property type="match status" value="1"/>
</dbReference>
<feature type="coiled-coil region" evidence="5">
    <location>
        <begin position="174"/>
        <end position="201"/>
    </location>
</feature>
<dbReference type="AlphaFoldDB" id="A0A8S9Z1E2"/>
<evidence type="ECO:0000256" key="5">
    <source>
        <dbReference type="SAM" id="Coils"/>
    </source>
</evidence>
<keyword evidence="8" id="KW-1185">Reference proteome</keyword>
<feature type="coiled-coil region" evidence="5">
    <location>
        <begin position="338"/>
        <end position="375"/>
    </location>
</feature>
<dbReference type="GO" id="GO:0005886">
    <property type="term" value="C:plasma membrane"/>
    <property type="evidence" value="ECO:0007669"/>
    <property type="project" value="TreeGrafter"/>
</dbReference>
<evidence type="ECO:0000256" key="4">
    <source>
        <dbReference type="ARBA" id="ARBA00023212"/>
    </source>
</evidence>
<dbReference type="EMBL" id="JTDE01001236">
    <property type="protein sequence ID" value="KAF7259360.1"/>
    <property type="molecule type" value="Genomic_DNA"/>
</dbReference>
<name>A0A8S9Z1E2_9TREM</name>
<proteinExistence type="predicted"/>
<protein>
    <submittedName>
        <fullName evidence="7">Uncharacterized protein</fullName>
    </submittedName>
</protein>
<organism evidence="7 8">
    <name type="scientific">Paragonimus skrjabini miyazakii</name>
    <dbReference type="NCBI Taxonomy" id="59628"/>
    <lineage>
        <taxon>Eukaryota</taxon>
        <taxon>Metazoa</taxon>
        <taxon>Spiralia</taxon>
        <taxon>Lophotrochozoa</taxon>
        <taxon>Platyhelminthes</taxon>
        <taxon>Trematoda</taxon>
        <taxon>Digenea</taxon>
        <taxon>Plagiorchiida</taxon>
        <taxon>Troglotremata</taxon>
        <taxon>Troglotrematidae</taxon>
        <taxon>Paragonimus</taxon>
    </lineage>
</organism>
<keyword evidence="5" id="KW-0175">Coiled coil</keyword>
<keyword evidence="2" id="KW-0963">Cytoplasm</keyword>
<accession>A0A8S9Z1E2</accession>
<feature type="region of interest" description="Disordered" evidence="6">
    <location>
        <begin position="477"/>
        <end position="507"/>
    </location>
</feature>
<keyword evidence="3" id="KW-0106">Calcium</keyword>
<reference evidence="7" key="1">
    <citation type="submission" date="2019-07" db="EMBL/GenBank/DDBJ databases">
        <title>Annotation for the trematode Paragonimus miyazaki's.</title>
        <authorList>
            <person name="Choi Y.-J."/>
        </authorList>
    </citation>
    <scope>NUCLEOTIDE SEQUENCE</scope>
    <source>
        <strain evidence="7">Japan</strain>
    </source>
</reference>
<evidence type="ECO:0000313" key="7">
    <source>
        <dbReference type="EMBL" id="KAF7259360.1"/>
    </source>
</evidence>
<feature type="compositionally biased region" description="Polar residues" evidence="6">
    <location>
        <begin position="404"/>
        <end position="413"/>
    </location>
</feature>
<keyword evidence="4" id="KW-0206">Cytoskeleton</keyword>
<comment type="caution">
    <text evidence="7">The sequence shown here is derived from an EMBL/GenBank/DDBJ whole genome shotgun (WGS) entry which is preliminary data.</text>
</comment>
<sequence length="507" mass="55438">MVSSIHSSIAPPGMDRSTISDGFPVISTTGFNITDSVPPRTGYMSLDRRQVNRAPGYTACNGQPSSIGIHALPTGFSSAYSSGRLDPQSIAYRTPVQPYPYPLTTSSPMNRFGSYDSYGPTNIQRSYSLRARSQPPPDLHMNALRPIPGSGGGVIDNNRSPWFTGTQPPLPSFLSPADQTIRSLEEERKALQLEYERLRQRAHTPTYNNHVSTTSRQMQAQQQNQQRMARMQLQQHQMMLQQQQDAMRANVARGYAPRMSMQRPPSAGPPVPSGPSFSRLNSYSGSLGRATSATNGFSYPTDLYGSEPRVSAYPYGSDLGPEFNVNASAGTGELATEARLLREHRGRLEVRMQQLEDHNKQLEQKMQRLRQYLVSGGASNTGTLPSTNKVATELLLFDRANAETKSSLRQRSASGGLGGQFNIPDEKSYTGSGSVGQLVGTGTSELKQGGTRTPMDPAYTPYSNARQIPTNTLADYYQVPTDNYPPTGSQLSQGSSIQSRSHQTAIR</sequence>
<feature type="compositionally biased region" description="Low complexity" evidence="6">
    <location>
        <begin position="489"/>
        <end position="507"/>
    </location>
</feature>
<feature type="region of interest" description="Disordered" evidence="6">
    <location>
        <begin position="1"/>
        <end position="21"/>
    </location>
</feature>
<dbReference type="InterPro" id="IPR050774">
    <property type="entry name" value="KCMF1/Dystrophin"/>
</dbReference>
<evidence type="ECO:0000313" key="8">
    <source>
        <dbReference type="Proteomes" id="UP000822476"/>
    </source>
</evidence>